<proteinExistence type="predicted"/>
<sequence>MLVWVIIPAHNEAERIGRVIRGLFEHGWKNVVVVDDGSSDNTAEVARAEGVNLVRHEINRGQGAALQTGNEYAWAQSAEIIVHFDGDDQFDAGDIKGAVELLQNNSLDVVLGSKILDNRSLIPGLKKYFIIPIGRVVNFLMTGVWLTDVHNGFRVLTPLATEKIVITQDGMAHNSDILRQIKKLKLPFAEYPVKVVYHEFGQGTGGGVKIIFDWLISLFVK</sequence>
<evidence type="ECO:0000313" key="3">
    <source>
        <dbReference type="Proteomes" id="UP000177907"/>
    </source>
</evidence>
<dbReference type="Proteomes" id="UP000177907">
    <property type="component" value="Unassembled WGS sequence"/>
</dbReference>
<dbReference type="STRING" id="1798704.A3J93_04445"/>
<feature type="domain" description="Glycosyltransferase 2-like" evidence="1">
    <location>
        <begin position="5"/>
        <end position="118"/>
    </location>
</feature>
<dbReference type="CDD" id="cd04179">
    <property type="entry name" value="DPM_DPG-synthase_like"/>
    <property type="match status" value="1"/>
</dbReference>
<dbReference type="PANTHER" id="PTHR48090:SF7">
    <property type="entry name" value="RFBJ PROTEIN"/>
    <property type="match status" value="1"/>
</dbReference>
<protein>
    <recommendedName>
        <fullName evidence="1">Glycosyltransferase 2-like domain-containing protein</fullName>
    </recommendedName>
</protein>
<dbReference type="PANTHER" id="PTHR48090">
    <property type="entry name" value="UNDECAPRENYL-PHOSPHATE 4-DEOXY-4-FORMAMIDO-L-ARABINOSE TRANSFERASE-RELATED"/>
    <property type="match status" value="1"/>
</dbReference>
<dbReference type="AlphaFoldDB" id="A0A1F6NX41"/>
<evidence type="ECO:0000259" key="1">
    <source>
        <dbReference type="Pfam" id="PF00535"/>
    </source>
</evidence>
<organism evidence="2 3">
    <name type="scientific">Candidatus Magasanikbacteria bacterium RIFOXYC2_FULL_42_28</name>
    <dbReference type="NCBI Taxonomy" id="1798704"/>
    <lineage>
        <taxon>Bacteria</taxon>
        <taxon>Candidatus Magasanikiibacteriota</taxon>
    </lineage>
</organism>
<gene>
    <name evidence="2" type="ORF">A3J93_04445</name>
</gene>
<dbReference type="InterPro" id="IPR029044">
    <property type="entry name" value="Nucleotide-diphossugar_trans"/>
</dbReference>
<comment type="caution">
    <text evidence="2">The sequence shown here is derived from an EMBL/GenBank/DDBJ whole genome shotgun (WGS) entry which is preliminary data.</text>
</comment>
<dbReference type="InterPro" id="IPR001173">
    <property type="entry name" value="Glyco_trans_2-like"/>
</dbReference>
<dbReference type="Pfam" id="PF00535">
    <property type="entry name" value="Glycos_transf_2"/>
    <property type="match status" value="1"/>
</dbReference>
<dbReference type="EMBL" id="MFQZ01000002">
    <property type="protein sequence ID" value="OGH88485.1"/>
    <property type="molecule type" value="Genomic_DNA"/>
</dbReference>
<dbReference type="Gene3D" id="3.90.550.10">
    <property type="entry name" value="Spore Coat Polysaccharide Biosynthesis Protein SpsA, Chain A"/>
    <property type="match status" value="1"/>
</dbReference>
<accession>A0A1F6NX41</accession>
<name>A0A1F6NX41_9BACT</name>
<evidence type="ECO:0000313" key="2">
    <source>
        <dbReference type="EMBL" id="OGH88485.1"/>
    </source>
</evidence>
<reference evidence="2 3" key="1">
    <citation type="journal article" date="2016" name="Nat. Commun.">
        <title>Thousands of microbial genomes shed light on interconnected biogeochemical processes in an aquifer system.</title>
        <authorList>
            <person name="Anantharaman K."/>
            <person name="Brown C.T."/>
            <person name="Hug L.A."/>
            <person name="Sharon I."/>
            <person name="Castelle C.J."/>
            <person name="Probst A.J."/>
            <person name="Thomas B.C."/>
            <person name="Singh A."/>
            <person name="Wilkins M.J."/>
            <person name="Karaoz U."/>
            <person name="Brodie E.L."/>
            <person name="Williams K.H."/>
            <person name="Hubbard S.S."/>
            <person name="Banfield J.F."/>
        </authorList>
    </citation>
    <scope>NUCLEOTIDE SEQUENCE [LARGE SCALE GENOMIC DNA]</scope>
</reference>
<dbReference type="SUPFAM" id="SSF53448">
    <property type="entry name" value="Nucleotide-diphospho-sugar transferases"/>
    <property type="match status" value="1"/>
</dbReference>
<dbReference type="InterPro" id="IPR050256">
    <property type="entry name" value="Glycosyltransferase_2"/>
</dbReference>